<keyword evidence="2" id="KW-1185">Reference proteome</keyword>
<dbReference type="RefSeq" id="WP_247815037.1">
    <property type="nucleotide sequence ID" value="NZ_CP095855.1"/>
</dbReference>
<dbReference type="EMBL" id="CP095855">
    <property type="protein sequence ID" value="UPK72865.1"/>
    <property type="molecule type" value="Genomic_DNA"/>
</dbReference>
<reference evidence="1 2" key="1">
    <citation type="submission" date="2022-04" db="EMBL/GenBank/DDBJ databases">
        <title>The arsenic-methylating capacity of Chitinophaga filiformis YT5 during chitin decomposition.</title>
        <authorList>
            <person name="Chen G."/>
            <person name="Liang Y."/>
        </authorList>
    </citation>
    <scope>NUCLEOTIDE SEQUENCE [LARGE SCALE GENOMIC DNA]</scope>
    <source>
        <strain evidence="1 2">YT5</strain>
    </source>
</reference>
<evidence type="ECO:0000313" key="2">
    <source>
        <dbReference type="Proteomes" id="UP000830198"/>
    </source>
</evidence>
<accession>A0ABY4IAF3</accession>
<name>A0ABY4IAF3_CHIFI</name>
<protein>
    <recommendedName>
        <fullName evidence="3">Lipoprotein</fullName>
    </recommendedName>
</protein>
<evidence type="ECO:0000313" key="1">
    <source>
        <dbReference type="EMBL" id="UPK72865.1"/>
    </source>
</evidence>
<evidence type="ECO:0008006" key="3">
    <source>
        <dbReference type="Google" id="ProtNLM"/>
    </source>
</evidence>
<organism evidence="1 2">
    <name type="scientific">Chitinophaga filiformis</name>
    <name type="common">Myxococcus filiformis</name>
    <name type="synonym">Flexibacter filiformis</name>
    <dbReference type="NCBI Taxonomy" id="104663"/>
    <lineage>
        <taxon>Bacteria</taxon>
        <taxon>Pseudomonadati</taxon>
        <taxon>Bacteroidota</taxon>
        <taxon>Chitinophagia</taxon>
        <taxon>Chitinophagales</taxon>
        <taxon>Chitinophagaceae</taxon>
        <taxon>Chitinophaga</taxon>
    </lineage>
</organism>
<gene>
    <name evidence="1" type="ORF">MYF79_16360</name>
</gene>
<dbReference type="Proteomes" id="UP000830198">
    <property type="component" value="Chromosome"/>
</dbReference>
<dbReference type="PROSITE" id="PS51257">
    <property type="entry name" value="PROKAR_LIPOPROTEIN"/>
    <property type="match status" value="1"/>
</dbReference>
<sequence length="119" mass="13598">MRRLFFYIFVIVLLFGCVDKRSKKEFNTSFKTCDSLYIELYRVYGSGALGGDLLSAYLTDSTSFRKYLGTFDDADGGYYCECKGDLIVVGKVSKKDPYFKTRQVGSFSLSELKKKGEYE</sequence>
<proteinExistence type="predicted"/>